<dbReference type="AlphaFoldDB" id="A0A1A9Z666"/>
<dbReference type="STRING" id="7398.A0A1A9Z666"/>
<dbReference type="Proteomes" id="UP000092445">
    <property type="component" value="Unassembled WGS sequence"/>
</dbReference>
<evidence type="ECO:0000256" key="1">
    <source>
        <dbReference type="SAM" id="SignalP"/>
    </source>
</evidence>
<dbReference type="VEuPathDB" id="VectorBase:GPAI005080"/>
<keyword evidence="3" id="KW-1185">Reference proteome</keyword>
<evidence type="ECO:0000313" key="3">
    <source>
        <dbReference type="Proteomes" id="UP000092445"/>
    </source>
</evidence>
<sequence length="160" mass="17453">MYKMFKYSLILSAIIVLVVLPWQDVNAFKVIAIHQGPPPHKHGPAAPAVDPNALLQGVSSAVSGKLQQVQTLVGGLVQQKQALLGNLVQQKQALLGGLLQQKRSFAQNALNSVQSMVPAHRPLPALPPPPFVVYKHIDTLRVLEQVSYDHTEISDNLNIH</sequence>
<feature type="signal peptide" evidence="1">
    <location>
        <begin position="1"/>
        <end position="27"/>
    </location>
</feature>
<protein>
    <submittedName>
        <fullName evidence="2">Uncharacterized protein</fullName>
    </submittedName>
</protein>
<keyword evidence="1" id="KW-0732">Signal</keyword>
<evidence type="ECO:0000313" key="2">
    <source>
        <dbReference type="EnsemblMetazoa" id="GPAI005080-PA"/>
    </source>
</evidence>
<dbReference type="EnsemblMetazoa" id="GPAI005080-RA">
    <property type="protein sequence ID" value="GPAI005080-PA"/>
    <property type="gene ID" value="GPAI005080"/>
</dbReference>
<name>A0A1A9Z666_GLOPL</name>
<accession>A0A1A9Z666</accession>
<organism evidence="2 3">
    <name type="scientific">Glossina pallidipes</name>
    <name type="common">Tsetse fly</name>
    <dbReference type="NCBI Taxonomy" id="7398"/>
    <lineage>
        <taxon>Eukaryota</taxon>
        <taxon>Metazoa</taxon>
        <taxon>Ecdysozoa</taxon>
        <taxon>Arthropoda</taxon>
        <taxon>Hexapoda</taxon>
        <taxon>Insecta</taxon>
        <taxon>Pterygota</taxon>
        <taxon>Neoptera</taxon>
        <taxon>Endopterygota</taxon>
        <taxon>Diptera</taxon>
        <taxon>Brachycera</taxon>
        <taxon>Muscomorpha</taxon>
        <taxon>Hippoboscoidea</taxon>
        <taxon>Glossinidae</taxon>
        <taxon>Glossina</taxon>
    </lineage>
</organism>
<proteinExistence type="predicted"/>
<reference evidence="2" key="2">
    <citation type="submission" date="2020-05" db="UniProtKB">
        <authorList>
            <consortium name="EnsemblMetazoa"/>
        </authorList>
    </citation>
    <scope>IDENTIFICATION</scope>
    <source>
        <strain evidence="2">IAEA</strain>
    </source>
</reference>
<reference evidence="3" key="1">
    <citation type="submission" date="2014-03" db="EMBL/GenBank/DDBJ databases">
        <authorList>
            <person name="Aksoy S."/>
            <person name="Warren W."/>
            <person name="Wilson R.K."/>
        </authorList>
    </citation>
    <scope>NUCLEOTIDE SEQUENCE [LARGE SCALE GENOMIC DNA]</scope>
    <source>
        <strain evidence="3">IAEA</strain>
    </source>
</reference>
<feature type="chain" id="PRO_5008402597" evidence="1">
    <location>
        <begin position="28"/>
        <end position="160"/>
    </location>
</feature>